<evidence type="ECO:0000256" key="2">
    <source>
        <dbReference type="SAM" id="Phobius"/>
    </source>
</evidence>
<reference evidence="3 4" key="1">
    <citation type="submission" date="2020-06" db="EMBL/GenBank/DDBJ databases">
        <title>Genomic analysis of Salicibibacter sp. NKC5-3.</title>
        <authorList>
            <person name="Oh Y.J."/>
        </authorList>
    </citation>
    <scope>NUCLEOTIDE SEQUENCE [LARGE SCALE GENOMIC DNA]</scope>
    <source>
        <strain evidence="3 4">NKC5-3</strain>
    </source>
</reference>
<accession>A0A7T6Z1D4</accession>
<keyword evidence="2" id="KW-1133">Transmembrane helix</keyword>
<dbReference type="Proteomes" id="UP000595823">
    <property type="component" value="Chromosome"/>
</dbReference>
<dbReference type="RefSeq" id="WP_200127765.1">
    <property type="nucleotide sequence ID" value="NZ_CP054705.1"/>
</dbReference>
<feature type="transmembrane region" description="Helical" evidence="2">
    <location>
        <begin position="7"/>
        <end position="30"/>
    </location>
</feature>
<organism evidence="3 4">
    <name type="scientific">Salicibibacter cibarius</name>
    <dbReference type="NCBI Taxonomy" id="2743000"/>
    <lineage>
        <taxon>Bacteria</taxon>
        <taxon>Bacillati</taxon>
        <taxon>Bacillota</taxon>
        <taxon>Bacilli</taxon>
        <taxon>Bacillales</taxon>
        <taxon>Bacillaceae</taxon>
        <taxon>Salicibibacter</taxon>
    </lineage>
</organism>
<dbReference type="KEGG" id="scia:HUG15_05935"/>
<dbReference type="AlphaFoldDB" id="A0A7T6Z1D4"/>
<keyword evidence="2" id="KW-0812">Transmembrane</keyword>
<feature type="transmembrane region" description="Helical" evidence="2">
    <location>
        <begin position="60"/>
        <end position="81"/>
    </location>
</feature>
<feature type="region of interest" description="Disordered" evidence="1">
    <location>
        <begin position="173"/>
        <end position="193"/>
    </location>
</feature>
<evidence type="ECO:0000256" key="1">
    <source>
        <dbReference type="SAM" id="MobiDB-lite"/>
    </source>
</evidence>
<dbReference type="EMBL" id="CP054705">
    <property type="protein sequence ID" value="QQK75193.1"/>
    <property type="molecule type" value="Genomic_DNA"/>
</dbReference>
<proteinExistence type="predicted"/>
<sequence length="279" mass="32123">MTKAKYTLILLGIFNLVLFIVHLTDFSFLFLKPTGYIIPIVINMIVLAVLGFCSSLRNVWVFTGLFLSMPILLVHSFMVFMSDNSYTTIHSPHGQQSLFIEYRDFTLGETTYFYNFHETRFGFIGRYLDDQSMRIMDRNFPPGIDGKEVLGLHDAEWITDETVRLPTWEGMEEIELESSPSTPDPTPPTADEGDMETFIDAVEKEEDGETITIHGNVLETRYDENTGQSWIDVSDNEGEGAIPTQQCSRVEEDEKRGYYMLVECTHQWEYRLQSLDSEQ</sequence>
<feature type="transmembrane region" description="Helical" evidence="2">
    <location>
        <begin position="36"/>
        <end position="53"/>
    </location>
</feature>
<keyword evidence="2" id="KW-0472">Membrane</keyword>
<keyword evidence="4" id="KW-1185">Reference proteome</keyword>
<protein>
    <submittedName>
        <fullName evidence="3">Uncharacterized protein</fullName>
    </submittedName>
</protein>
<evidence type="ECO:0000313" key="3">
    <source>
        <dbReference type="EMBL" id="QQK75193.1"/>
    </source>
</evidence>
<name>A0A7T6Z1D4_9BACI</name>
<gene>
    <name evidence="3" type="ORF">HUG15_05935</name>
</gene>
<evidence type="ECO:0000313" key="4">
    <source>
        <dbReference type="Proteomes" id="UP000595823"/>
    </source>
</evidence>